<feature type="active site" description="Proton donor/acceptor" evidence="2">
    <location>
        <position position="83"/>
    </location>
</feature>
<dbReference type="PANTHER" id="PTHR46517">
    <property type="entry name" value="FRUCTOSE-2,6-BISPHOSPHATASE TIGAR"/>
    <property type="match status" value="1"/>
</dbReference>
<dbReference type="CDD" id="cd07067">
    <property type="entry name" value="HP_PGM_like"/>
    <property type="match status" value="1"/>
</dbReference>
<dbReference type="Pfam" id="PF00300">
    <property type="entry name" value="His_Phos_1"/>
    <property type="match status" value="1"/>
</dbReference>
<dbReference type="GO" id="GO:0043456">
    <property type="term" value="P:regulation of pentose-phosphate shunt"/>
    <property type="evidence" value="ECO:0007669"/>
    <property type="project" value="TreeGrafter"/>
</dbReference>
<proteinExistence type="predicted"/>
<name>A0A2M8LEP0_9BACT</name>
<sequence>MRTILFAAHATSTDNEAGISSGWSDAPLSPLGEQRARELGERYKGVPLRAVYCSELQRSYQTGPLAFGDVSAVSLLCDQRLIECNYGDFTGYPSGEVEAQRAQRITTPFPNGESYNECVARMKNFLVELQGRHEKGDILIIGHRATQFGLEYLLNHRPLEVVVNEPFHWQPEWRYQLPEQFA</sequence>
<dbReference type="Gene3D" id="3.40.50.1240">
    <property type="entry name" value="Phosphoglycerate mutase-like"/>
    <property type="match status" value="1"/>
</dbReference>
<dbReference type="EMBL" id="PFET01000008">
    <property type="protein sequence ID" value="PJE75922.1"/>
    <property type="molecule type" value="Genomic_DNA"/>
</dbReference>
<dbReference type="InterPro" id="IPR051695">
    <property type="entry name" value="Phosphoglycerate_Mutase"/>
</dbReference>
<evidence type="ECO:0000256" key="2">
    <source>
        <dbReference type="PIRSR" id="PIRSR613078-1"/>
    </source>
</evidence>
<feature type="active site" description="Tele-phosphohistidine intermediate" evidence="2">
    <location>
        <position position="9"/>
    </location>
</feature>
<keyword evidence="1" id="KW-0378">Hydrolase</keyword>
<dbReference type="InterPro" id="IPR013078">
    <property type="entry name" value="His_Pase_superF_clade-1"/>
</dbReference>
<gene>
    <name evidence="4" type="ORF">COV04_02080</name>
</gene>
<dbReference type="SMART" id="SM00855">
    <property type="entry name" value="PGAM"/>
    <property type="match status" value="1"/>
</dbReference>
<evidence type="ECO:0000313" key="4">
    <source>
        <dbReference type="EMBL" id="PJE75922.1"/>
    </source>
</evidence>
<comment type="caution">
    <text evidence="4">The sequence shown here is derived from an EMBL/GenBank/DDBJ whole genome shotgun (WGS) entry which is preliminary data.</text>
</comment>
<dbReference type="GO" id="GO:0005829">
    <property type="term" value="C:cytosol"/>
    <property type="evidence" value="ECO:0007669"/>
    <property type="project" value="TreeGrafter"/>
</dbReference>
<accession>A0A2M8LEP0</accession>
<reference evidence="4 5" key="1">
    <citation type="submission" date="2017-09" db="EMBL/GenBank/DDBJ databases">
        <title>Depth-based differentiation of microbial function through sediment-hosted aquifers and enrichment of novel symbionts in the deep terrestrial subsurface.</title>
        <authorList>
            <person name="Probst A.J."/>
            <person name="Ladd B."/>
            <person name="Jarett J.K."/>
            <person name="Geller-Mcgrath D.E."/>
            <person name="Sieber C.M."/>
            <person name="Emerson J.B."/>
            <person name="Anantharaman K."/>
            <person name="Thomas B.C."/>
            <person name="Malmstrom R."/>
            <person name="Stieglmeier M."/>
            <person name="Klingl A."/>
            <person name="Woyke T."/>
            <person name="Ryan C.M."/>
            <person name="Banfield J.F."/>
        </authorList>
    </citation>
    <scope>NUCLEOTIDE SEQUENCE [LARGE SCALE GENOMIC DNA]</scope>
    <source>
        <strain evidence="4">CG10_big_fil_rev_8_21_14_0_10_48_11</strain>
    </source>
</reference>
<protein>
    <submittedName>
        <fullName evidence="4">Histidine phosphatase family protein</fullName>
    </submittedName>
</protein>
<evidence type="ECO:0000256" key="1">
    <source>
        <dbReference type="ARBA" id="ARBA00022801"/>
    </source>
</evidence>
<dbReference type="InterPro" id="IPR029033">
    <property type="entry name" value="His_PPase_superfam"/>
</dbReference>
<dbReference type="PANTHER" id="PTHR46517:SF1">
    <property type="entry name" value="FRUCTOSE-2,6-BISPHOSPHATASE TIGAR"/>
    <property type="match status" value="1"/>
</dbReference>
<dbReference type="GO" id="GO:0045820">
    <property type="term" value="P:negative regulation of glycolytic process"/>
    <property type="evidence" value="ECO:0007669"/>
    <property type="project" value="TreeGrafter"/>
</dbReference>
<feature type="binding site" evidence="3">
    <location>
        <position position="58"/>
    </location>
    <ligand>
        <name>substrate</name>
    </ligand>
</feature>
<dbReference type="Proteomes" id="UP000231152">
    <property type="component" value="Unassembled WGS sequence"/>
</dbReference>
<evidence type="ECO:0000313" key="5">
    <source>
        <dbReference type="Proteomes" id="UP000231152"/>
    </source>
</evidence>
<dbReference type="AlphaFoldDB" id="A0A2M8LEP0"/>
<dbReference type="GO" id="GO:0004331">
    <property type="term" value="F:fructose-2,6-bisphosphate 2-phosphatase activity"/>
    <property type="evidence" value="ECO:0007669"/>
    <property type="project" value="TreeGrafter"/>
</dbReference>
<dbReference type="SUPFAM" id="SSF53254">
    <property type="entry name" value="Phosphoglycerate mutase-like"/>
    <property type="match status" value="1"/>
</dbReference>
<evidence type="ECO:0000256" key="3">
    <source>
        <dbReference type="PIRSR" id="PIRSR613078-2"/>
    </source>
</evidence>
<feature type="binding site" evidence="3">
    <location>
        <begin position="83"/>
        <end position="86"/>
    </location>
    <ligand>
        <name>substrate</name>
    </ligand>
</feature>
<organism evidence="4 5">
    <name type="scientific">Candidatus Uhrbacteria bacterium CG10_big_fil_rev_8_21_14_0_10_48_11</name>
    <dbReference type="NCBI Taxonomy" id="1975037"/>
    <lineage>
        <taxon>Bacteria</taxon>
        <taxon>Candidatus Uhriibacteriota</taxon>
    </lineage>
</organism>